<name>A0A6M3IU19_9ZZZZ</name>
<evidence type="ECO:0000259" key="2">
    <source>
        <dbReference type="Pfam" id="PF07282"/>
    </source>
</evidence>
<reference evidence="3" key="1">
    <citation type="submission" date="2020-03" db="EMBL/GenBank/DDBJ databases">
        <title>The deep terrestrial virosphere.</title>
        <authorList>
            <person name="Holmfeldt K."/>
            <person name="Nilsson E."/>
            <person name="Simone D."/>
            <person name="Lopez-Fernandez M."/>
            <person name="Wu X."/>
            <person name="de Brujin I."/>
            <person name="Lundin D."/>
            <person name="Andersson A."/>
            <person name="Bertilsson S."/>
            <person name="Dopson M."/>
        </authorList>
    </citation>
    <scope>NUCLEOTIDE SEQUENCE</scope>
    <source>
        <strain evidence="3">MM415B01011</strain>
    </source>
</reference>
<dbReference type="EMBL" id="MT141427">
    <property type="protein sequence ID" value="QJA60980.1"/>
    <property type="molecule type" value="Genomic_DNA"/>
</dbReference>
<dbReference type="Pfam" id="PF07282">
    <property type="entry name" value="Cas12f1-like_TNB"/>
    <property type="match status" value="1"/>
</dbReference>
<dbReference type="AlphaFoldDB" id="A0A6M3IU19"/>
<evidence type="ECO:0000313" key="3">
    <source>
        <dbReference type="EMBL" id="QJA60980.1"/>
    </source>
</evidence>
<organism evidence="3">
    <name type="scientific">viral metagenome</name>
    <dbReference type="NCBI Taxonomy" id="1070528"/>
    <lineage>
        <taxon>unclassified sequences</taxon>
        <taxon>metagenomes</taxon>
        <taxon>organismal metagenomes</taxon>
    </lineage>
</organism>
<dbReference type="InterPro" id="IPR010095">
    <property type="entry name" value="Cas12f1-like_TNB"/>
</dbReference>
<gene>
    <name evidence="3" type="ORF">MM415B01011_0015</name>
</gene>
<dbReference type="GO" id="GO:0003677">
    <property type="term" value="F:DNA binding"/>
    <property type="evidence" value="ECO:0007669"/>
    <property type="project" value="UniProtKB-KW"/>
</dbReference>
<proteinExistence type="predicted"/>
<evidence type="ECO:0000256" key="1">
    <source>
        <dbReference type="ARBA" id="ARBA00023125"/>
    </source>
</evidence>
<keyword evidence="1" id="KW-0238">DNA-binding</keyword>
<protein>
    <submittedName>
        <fullName evidence="3">Putative transposase</fullName>
    </submittedName>
</protein>
<sequence length="72" mass="7767">MAVAPAYTSKTCSQCGCIFETLTLAQRWVECSCGLSMDRDENAARNVLRSGRDLWGVTWPVAACVPQEAAGL</sequence>
<accession>A0A6M3IU19</accession>
<feature type="domain" description="Cas12f1-like TNB" evidence="2">
    <location>
        <begin position="2"/>
        <end position="47"/>
    </location>
</feature>